<dbReference type="Pfam" id="PF00411">
    <property type="entry name" value="Ribosomal_S11"/>
    <property type="match status" value="1"/>
</dbReference>
<sequence>MAEETTTIPFTEANTAETDASKPTKAVRGKRGKKARQVSQGEAHIQATYNNTVVTLTDLNGNVISWSSAGRVGFRGPKKSTPYAAGVIVRDAVERSKAYGLQEVSVYVKGVGSGREAAIRALHANNIAVSTIRDITPIPHNGCRRPRARRV</sequence>
<comment type="function">
    <text evidence="7">Located on the platform of the 30S subunit, it bridges several disparate RNA helices of the 16S rRNA. Forms part of the Shine-Dalgarno cleft in the 70S ribosome.</text>
</comment>
<evidence type="ECO:0000256" key="6">
    <source>
        <dbReference type="ARBA" id="ARBA00035160"/>
    </source>
</evidence>
<evidence type="ECO:0000313" key="10">
    <source>
        <dbReference type="EMBL" id="PJE75808.1"/>
    </source>
</evidence>
<evidence type="ECO:0000256" key="8">
    <source>
        <dbReference type="RuleBase" id="RU003629"/>
    </source>
</evidence>
<dbReference type="SUPFAM" id="SSF53137">
    <property type="entry name" value="Translational machinery components"/>
    <property type="match status" value="1"/>
</dbReference>
<protein>
    <recommendedName>
        <fullName evidence="6 7">Small ribosomal subunit protein uS11</fullName>
    </recommendedName>
</protein>
<dbReference type="Proteomes" id="UP000231152">
    <property type="component" value="Unassembled WGS sequence"/>
</dbReference>
<keyword evidence="5 7" id="KW-0687">Ribonucleoprotein</keyword>
<dbReference type="NCBIfam" id="TIGR03632">
    <property type="entry name" value="uS11_bact"/>
    <property type="match status" value="1"/>
</dbReference>
<dbReference type="NCBIfam" id="NF003698">
    <property type="entry name" value="PRK05309.1"/>
    <property type="match status" value="1"/>
</dbReference>
<dbReference type="HAMAP" id="MF_01310">
    <property type="entry name" value="Ribosomal_uS11"/>
    <property type="match status" value="1"/>
</dbReference>
<evidence type="ECO:0000313" key="11">
    <source>
        <dbReference type="Proteomes" id="UP000231152"/>
    </source>
</evidence>
<comment type="subunit">
    <text evidence="7">Part of the 30S ribosomal subunit. Interacts with proteins S7 and S18. Binds to IF-3.</text>
</comment>
<keyword evidence="3 7" id="KW-0694">RNA-binding</keyword>
<organism evidence="10 11">
    <name type="scientific">Candidatus Uhrbacteria bacterium CG10_big_fil_rev_8_21_14_0_10_48_11</name>
    <dbReference type="NCBI Taxonomy" id="1975037"/>
    <lineage>
        <taxon>Bacteria</taxon>
        <taxon>Candidatus Uhriibacteriota</taxon>
    </lineage>
</organism>
<dbReference type="GO" id="GO:0005840">
    <property type="term" value="C:ribosome"/>
    <property type="evidence" value="ECO:0007669"/>
    <property type="project" value="UniProtKB-KW"/>
</dbReference>
<feature type="compositionally biased region" description="Basic residues" evidence="9">
    <location>
        <begin position="25"/>
        <end position="34"/>
    </location>
</feature>
<evidence type="ECO:0000256" key="1">
    <source>
        <dbReference type="ARBA" id="ARBA00006194"/>
    </source>
</evidence>
<evidence type="ECO:0000256" key="9">
    <source>
        <dbReference type="SAM" id="MobiDB-lite"/>
    </source>
</evidence>
<dbReference type="GO" id="GO:0019843">
    <property type="term" value="F:rRNA binding"/>
    <property type="evidence" value="ECO:0007669"/>
    <property type="project" value="UniProtKB-UniRule"/>
</dbReference>
<gene>
    <name evidence="7" type="primary">rpsK</name>
    <name evidence="10" type="ORF">COV04_02590</name>
</gene>
<dbReference type="AlphaFoldDB" id="A0A2M8LED7"/>
<dbReference type="GO" id="GO:0006412">
    <property type="term" value="P:translation"/>
    <property type="evidence" value="ECO:0007669"/>
    <property type="project" value="UniProtKB-UniRule"/>
</dbReference>
<evidence type="ECO:0000256" key="7">
    <source>
        <dbReference type="HAMAP-Rule" id="MF_01310"/>
    </source>
</evidence>
<dbReference type="PANTHER" id="PTHR11759">
    <property type="entry name" value="40S RIBOSOMAL PROTEIN S14/30S RIBOSOMAL PROTEIN S11"/>
    <property type="match status" value="1"/>
</dbReference>
<evidence type="ECO:0000256" key="3">
    <source>
        <dbReference type="ARBA" id="ARBA00022884"/>
    </source>
</evidence>
<dbReference type="Gene3D" id="3.30.420.80">
    <property type="entry name" value="Ribosomal protein S11"/>
    <property type="match status" value="1"/>
</dbReference>
<dbReference type="GO" id="GO:0003735">
    <property type="term" value="F:structural constituent of ribosome"/>
    <property type="evidence" value="ECO:0007669"/>
    <property type="project" value="InterPro"/>
</dbReference>
<dbReference type="InterPro" id="IPR001971">
    <property type="entry name" value="Ribosomal_uS11"/>
</dbReference>
<dbReference type="FunFam" id="3.30.420.80:FF:000010">
    <property type="entry name" value="30S ribosomal protein S11"/>
    <property type="match status" value="1"/>
</dbReference>
<feature type="compositionally biased region" description="Polar residues" evidence="9">
    <location>
        <begin position="1"/>
        <end position="18"/>
    </location>
</feature>
<keyword evidence="4 7" id="KW-0689">Ribosomal protein</keyword>
<evidence type="ECO:0000256" key="4">
    <source>
        <dbReference type="ARBA" id="ARBA00022980"/>
    </source>
</evidence>
<dbReference type="PROSITE" id="PS00054">
    <property type="entry name" value="RIBOSOMAL_S11"/>
    <property type="match status" value="1"/>
</dbReference>
<feature type="region of interest" description="Disordered" evidence="9">
    <location>
        <begin position="1"/>
        <end position="34"/>
    </location>
</feature>
<evidence type="ECO:0000256" key="5">
    <source>
        <dbReference type="ARBA" id="ARBA00023274"/>
    </source>
</evidence>
<proteinExistence type="inferred from homology"/>
<dbReference type="InterPro" id="IPR019981">
    <property type="entry name" value="Ribosomal_uS11_bac-type"/>
</dbReference>
<reference evidence="10 11" key="1">
    <citation type="submission" date="2017-09" db="EMBL/GenBank/DDBJ databases">
        <title>Depth-based differentiation of microbial function through sediment-hosted aquifers and enrichment of novel symbionts in the deep terrestrial subsurface.</title>
        <authorList>
            <person name="Probst A.J."/>
            <person name="Ladd B."/>
            <person name="Jarett J.K."/>
            <person name="Geller-Mcgrath D.E."/>
            <person name="Sieber C.M."/>
            <person name="Emerson J.B."/>
            <person name="Anantharaman K."/>
            <person name="Thomas B.C."/>
            <person name="Malmstrom R."/>
            <person name="Stieglmeier M."/>
            <person name="Klingl A."/>
            <person name="Woyke T."/>
            <person name="Ryan C.M."/>
            <person name="Banfield J.F."/>
        </authorList>
    </citation>
    <scope>NUCLEOTIDE SEQUENCE [LARGE SCALE GENOMIC DNA]</scope>
    <source>
        <strain evidence="10">CG10_big_fil_rev_8_21_14_0_10_48_11</strain>
    </source>
</reference>
<comment type="similarity">
    <text evidence="1 7 8">Belongs to the universal ribosomal protein uS11 family.</text>
</comment>
<dbReference type="PIRSF" id="PIRSF002131">
    <property type="entry name" value="Ribosomal_S11"/>
    <property type="match status" value="1"/>
</dbReference>
<keyword evidence="2 7" id="KW-0699">rRNA-binding</keyword>
<dbReference type="InterPro" id="IPR036967">
    <property type="entry name" value="Ribosomal_uS11_sf"/>
</dbReference>
<evidence type="ECO:0000256" key="2">
    <source>
        <dbReference type="ARBA" id="ARBA00022730"/>
    </source>
</evidence>
<accession>A0A2M8LED7</accession>
<dbReference type="InterPro" id="IPR018102">
    <property type="entry name" value="Ribosomal_uS11_CS"/>
</dbReference>
<name>A0A2M8LED7_9BACT</name>
<comment type="caution">
    <text evidence="10">The sequence shown here is derived from an EMBL/GenBank/DDBJ whole genome shotgun (WGS) entry which is preliminary data.</text>
</comment>
<dbReference type="EMBL" id="PFET01000009">
    <property type="protein sequence ID" value="PJE75808.1"/>
    <property type="molecule type" value="Genomic_DNA"/>
</dbReference>
<dbReference type="GO" id="GO:1990904">
    <property type="term" value="C:ribonucleoprotein complex"/>
    <property type="evidence" value="ECO:0007669"/>
    <property type="project" value="UniProtKB-KW"/>
</dbReference>